<dbReference type="PRINTS" id="PR01713">
    <property type="entry name" value="NUCEPIMERASE"/>
</dbReference>
<dbReference type="InterPro" id="IPR001509">
    <property type="entry name" value="Epimerase_deHydtase"/>
</dbReference>
<dbReference type="EMBL" id="BAPV01000020">
    <property type="protein sequence ID" value="GBQ90183.1"/>
    <property type="molecule type" value="Genomic_DNA"/>
</dbReference>
<dbReference type="SUPFAM" id="SSF51735">
    <property type="entry name" value="NAD(P)-binding Rossmann-fold domains"/>
    <property type="match status" value="1"/>
</dbReference>
<dbReference type="Proteomes" id="UP001062776">
    <property type="component" value="Unassembled WGS sequence"/>
</dbReference>
<dbReference type="RefSeq" id="WP_264815872.1">
    <property type="nucleotide sequence ID" value="NZ_BAPV01000020.1"/>
</dbReference>
<sequence>MKIFLTGAAGFVGYHVAEQLLSQGHQVVGFDSLNAYYSVQLKRDRLAQLASKPGFIFCQGDLSRRDDVEAILADHPDISHIVHLAAQAGVRYSLADPCAYVTANMMGHVVLLEAARQLPTLRHIVYASSSSVYGLNETMPFRESDAVDRPGSFYAVTKRAGELTAHAYAHLYGLRQTGLRFFTAYGPWGRPDMAYYKFARAITEGKALTLYEGEGLARDFTYIDDIVSGVLAALANEPEKGVSRVLNLGSDSPTAVSRLVALLEQELGRKAVITTRCRPLSDVEATWSSHEKMTNLTGWRPVVSLEEGVKRFVAWFRDYEKIETSDEIDCESTQALE</sequence>
<comment type="caution">
    <text evidence="3">The sequence shown here is derived from an EMBL/GenBank/DDBJ whole genome shotgun (WGS) entry which is preliminary data.</text>
</comment>
<dbReference type="Pfam" id="PF01370">
    <property type="entry name" value="Epimerase"/>
    <property type="match status" value="1"/>
</dbReference>
<dbReference type="InterPro" id="IPR036291">
    <property type="entry name" value="NAD(P)-bd_dom_sf"/>
</dbReference>
<protein>
    <submittedName>
        <fullName evidence="3">UDP-N-acetylglucosamine 4-epimerase</fullName>
    </submittedName>
</protein>
<proteinExistence type="predicted"/>
<evidence type="ECO:0000313" key="4">
    <source>
        <dbReference type="Proteomes" id="UP001062776"/>
    </source>
</evidence>
<feature type="domain" description="NAD-dependent epimerase/dehydratase" evidence="2">
    <location>
        <begin position="3"/>
        <end position="249"/>
    </location>
</feature>
<evidence type="ECO:0000256" key="1">
    <source>
        <dbReference type="ARBA" id="ARBA00023027"/>
    </source>
</evidence>
<name>A0ABQ0Q3V9_9PROT</name>
<dbReference type="PANTHER" id="PTHR43574">
    <property type="entry name" value="EPIMERASE-RELATED"/>
    <property type="match status" value="1"/>
</dbReference>
<keyword evidence="1" id="KW-0520">NAD</keyword>
<evidence type="ECO:0000259" key="2">
    <source>
        <dbReference type="Pfam" id="PF01370"/>
    </source>
</evidence>
<gene>
    <name evidence="3" type="ORF">AA0535_1970</name>
</gene>
<keyword evidence="4" id="KW-1185">Reference proteome</keyword>
<dbReference type="Gene3D" id="3.40.50.720">
    <property type="entry name" value="NAD(P)-binding Rossmann-like Domain"/>
    <property type="match status" value="1"/>
</dbReference>
<evidence type="ECO:0000313" key="3">
    <source>
        <dbReference type="EMBL" id="GBQ90183.1"/>
    </source>
</evidence>
<organism evidence="3 4">
    <name type="scientific">Asaia krungthepensis NRIC 0535</name>
    <dbReference type="NCBI Taxonomy" id="1307925"/>
    <lineage>
        <taxon>Bacteria</taxon>
        <taxon>Pseudomonadati</taxon>
        <taxon>Pseudomonadota</taxon>
        <taxon>Alphaproteobacteria</taxon>
        <taxon>Acetobacterales</taxon>
        <taxon>Acetobacteraceae</taxon>
        <taxon>Asaia</taxon>
    </lineage>
</organism>
<accession>A0ABQ0Q3V9</accession>
<reference evidence="3" key="1">
    <citation type="submission" date="2013-04" db="EMBL/GenBank/DDBJ databases">
        <title>The genome sequencing project of 58 acetic acid bacteria.</title>
        <authorList>
            <person name="Okamoto-Kainuma A."/>
            <person name="Ishikawa M."/>
            <person name="Umino S."/>
            <person name="Koizumi Y."/>
            <person name="Shiwa Y."/>
            <person name="Yoshikawa H."/>
            <person name="Matsutani M."/>
            <person name="Matsushita K."/>
        </authorList>
    </citation>
    <scope>NUCLEOTIDE SEQUENCE</scope>
    <source>
        <strain evidence="3">NRIC 0535</strain>
    </source>
</reference>